<evidence type="ECO:0000313" key="5">
    <source>
        <dbReference type="Proteomes" id="UP000198323"/>
    </source>
</evidence>
<reference evidence="4 5" key="1">
    <citation type="submission" date="2016-07" db="EMBL/GenBank/DDBJ databases">
        <title>Disparate Historic Effective Population Sizes Predicted by Modern Levels of Genome Diversity for the Scaled Quail (Callipepla squamata) and the Northern Bobwhite (Colinus virginianus): Inferences from First and Second Generation Draft Genome Assemblies for Sympatric New World Quail.</title>
        <authorList>
            <person name="Oldeschulte D.L."/>
            <person name="Halley Y.A."/>
            <person name="Bhattarai E.K."/>
            <person name="Brashear W.A."/>
            <person name="Hill J."/>
            <person name="Metz R.P."/>
            <person name="Johnson C.D."/>
            <person name="Rollins D."/>
            <person name="Peterson M.J."/>
            <person name="Bickhart D.M."/>
            <person name="Decker J.E."/>
            <person name="Seabury C.M."/>
        </authorList>
    </citation>
    <scope>NUCLEOTIDE SEQUENCE [LARGE SCALE GENOMIC DNA]</scope>
    <source>
        <strain evidence="4 5">Texas</strain>
        <tissue evidence="4">Leg muscle</tissue>
    </source>
</reference>
<dbReference type="EMBL" id="MCFN01000169">
    <property type="protein sequence ID" value="OXB63344.1"/>
    <property type="molecule type" value="Genomic_DNA"/>
</dbReference>
<dbReference type="Pfam" id="PF23761">
    <property type="entry name" value="Beta-prop_DCAF4"/>
    <property type="match status" value="1"/>
</dbReference>
<evidence type="ECO:0000313" key="4">
    <source>
        <dbReference type="EMBL" id="OXB63344.1"/>
    </source>
</evidence>
<dbReference type="GO" id="GO:0080008">
    <property type="term" value="C:Cul4-RING E3 ubiquitin ligase complex"/>
    <property type="evidence" value="ECO:0007669"/>
    <property type="project" value="TreeGrafter"/>
</dbReference>
<dbReference type="PANTHER" id="PTHR44472">
    <property type="entry name" value="DDB1- AND CUL4-ASSOCIATED FACTOR 4-RELATED"/>
    <property type="match status" value="1"/>
</dbReference>
<gene>
    <name evidence="4" type="ORF">ASZ78_001920</name>
</gene>
<comment type="caution">
    <text evidence="4">The sequence shown here is derived from an EMBL/GenBank/DDBJ whole genome shotgun (WGS) entry which is preliminary data.</text>
</comment>
<feature type="compositionally biased region" description="Basic and acidic residues" evidence="3">
    <location>
        <begin position="1"/>
        <end position="11"/>
    </location>
</feature>
<feature type="region of interest" description="Disordered" evidence="3">
    <location>
        <begin position="1"/>
        <end position="39"/>
    </location>
</feature>
<evidence type="ECO:0000256" key="1">
    <source>
        <dbReference type="ARBA" id="ARBA00022574"/>
    </source>
</evidence>
<keyword evidence="1" id="KW-0853">WD repeat</keyword>
<feature type="non-terminal residue" evidence="4">
    <location>
        <position position="1"/>
    </location>
</feature>
<dbReference type="InterPro" id="IPR052254">
    <property type="entry name" value="CUL4-DDB1_E3_ligase_receptor"/>
</dbReference>
<dbReference type="PANTHER" id="PTHR44472:SF1">
    <property type="entry name" value="DDB1 AND CUL4 ASSOCIATED FACTOR 4"/>
    <property type="match status" value="1"/>
</dbReference>
<organism evidence="4 5">
    <name type="scientific">Callipepla squamata</name>
    <name type="common">Scaled quail</name>
    <dbReference type="NCBI Taxonomy" id="9009"/>
    <lineage>
        <taxon>Eukaryota</taxon>
        <taxon>Metazoa</taxon>
        <taxon>Chordata</taxon>
        <taxon>Craniata</taxon>
        <taxon>Vertebrata</taxon>
        <taxon>Euteleostomi</taxon>
        <taxon>Archelosauria</taxon>
        <taxon>Archosauria</taxon>
        <taxon>Dinosauria</taxon>
        <taxon>Saurischia</taxon>
        <taxon>Theropoda</taxon>
        <taxon>Coelurosauria</taxon>
        <taxon>Aves</taxon>
        <taxon>Neognathae</taxon>
        <taxon>Galloanserae</taxon>
        <taxon>Galliformes</taxon>
        <taxon>Odontophoridae</taxon>
        <taxon>Callipepla</taxon>
    </lineage>
</organism>
<keyword evidence="5" id="KW-1185">Reference proteome</keyword>
<dbReference type="AlphaFoldDB" id="A0A226N702"/>
<protein>
    <submittedName>
        <fullName evidence="4">Uncharacterized protein</fullName>
    </submittedName>
</protein>
<dbReference type="OrthoDB" id="128867at2759"/>
<proteinExistence type="predicted"/>
<evidence type="ECO:0000256" key="3">
    <source>
        <dbReference type="SAM" id="MobiDB-lite"/>
    </source>
</evidence>
<sequence>QYYFFRPKEDEAQSPVNPGPSCSGNSSSSSSTENSAVPELPGFYYDPEKNRYFRLLPGHNNYNPLTKESIQYKAMESKRLRLLEEEEQQKRKQFWLSYPKLSSLAFNLGLPMFFLSSLANCFYRLVHELKVNCMQRRKIEIHSPDSSVAGTNNFKIIVADVACERIFTVNDVEHGGCKYGIVNLSGLGKESLTVEMYDNLYFTNRKVLCSVPASFSCHIHKHYCLGGRGEKHEGWERD</sequence>
<dbReference type="STRING" id="9009.A0A226N702"/>
<feature type="compositionally biased region" description="Low complexity" evidence="3">
    <location>
        <begin position="14"/>
        <end position="35"/>
    </location>
</feature>
<dbReference type="Proteomes" id="UP000198323">
    <property type="component" value="Unassembled WGS sequence"/>
</dbReference>
<evidence type="ECO:0000256" key="2">
    <source>
        <dbReference type="ARBA" id="ARBA00022737"/>
    </source>
</evidence>
<accession>A0A226N702</accession>
<name>A0A226N702_CALSU</name>
<keyword evidence="2" id="KW-0677">Repeat</keyword>